<organism evidence="2 3">
    <name type="scientific">Adiantum capillus-veneris</name>
    <name type="common">Maidenhair fern</name>
    <dbReference type="NCBI Taxonomy" id="13818"/>
    <lineage>
        <taxon>Eukaryota</taxon>
        <taxon>Viridiplantae</taxon>
        <taxon>Streptophyta</taxon>
        <taxon>Embryophyta</taxon>
        <taxon>Tracheophyta</taxon>
        <taxon>Polypodiopsida</taxon>
        <taxon>Polypodiidae</taxon>
        <taxon>Polypodiales</taxon>
        <taxon>Pteridineae</taxon>
        <taxon>Pteridaceae</taxon>
        <taxon>Vittarioideae</taxon>
        <taxon>Adiantum</taxon>
    </lineage>
</organism>
<gene>
    <name evidence="2" type="ORF">GOP47_0018208</name>
</gene>
<evidence type="ECO:0000313" key="2">
    <source>
        <dbReference type="EMBL" id="KAI5067680.1"/>
    </source>
</evidence>
<feature type="compositionally biased region" description="Basic and acidic residues" evidence="1">
    <location>
        <begin position="7"/>
        <end position="34"/>
    </location>
</feature>
<sequence>MEDEDESRSGKPATDRRGADADVMGRGEGRGEKEKEEDEEGEQQQEEDEGEGKGEKEKGEEGEERGESKEAVLSMKASYAHREEKRRDRVRTSVYDCAKEARERERCVWTGQRRLWKQNESS</sequence>
<accession>A0A9D4UH32</accession>
<proteinExistence type="predicted"/>
<dbReference type="EMBL" id="JABFUD020000017">
    <property type="protein sequence ID" value="KAI5067680.1"/>
    <property type="molecule type" value="Genomic_DNA"/>
</dbReference>
<evidence type="ECO:0000256" key="1">
    <source>
        <dbReference type="SAM" id="MobiDB-lite"/>
    </source>
</evidence>
<comment type="caution">
    <text evidence="2">The sequence shown here is derived from an EMBL/GenBank/DDBJ whole genome shotgun (WGS) entry which is preliminary data.</text>
</comment>
<evidence type="ECO:0000313" key="3">
    <source>
        <dbReference type="Proteomes" id="UP000886520"/>
    </source>
</evidence>
<protein>
    <submittedName>
        <fullName evidence="2">Uncharacterized protein</fullName>
    </submittedName>
</protein>
<keyword evidence="3" id="KW-1185">Reference proteome</keyword>
<dbReference type="Proteomes" id="UP000886520">
    <property type="component" value="Chromosome 17"/>
</dbReference>
<name>A0A9D4UH32_ADICA</name>
<reference evidence="2" key="1">
    <citation type="submission" date="2021-01" db="EMBL/GenBank/DDBJ databases">
        <title>Adiantum capillus-veneris genome.</title>
        <authorList>
            <person name="Fang Y."/>
            <person name="Liao Q."/>
        </authorList>
    </citation>
    <scope>NUCLEOTIDE SEQUENCE</scope>
    <source>
        <strain evidence="2">H3</strain>
        <tissue evidence="2">Leaf</tissue>
    </source>
</reference>
<feature type="compositionally biased region" description="Basic and acidic residues" evidence="1">
    <location>
        <begin position="80"/>
        <end position="91"/>
    </location>
</feature>
<dbReference type="AlphaFoldDB" id="A0A9D4UH32"/>
<feature type="compositionally biased region" description="Acidic residues" evidence="1">
    <location>
        <begin position="35"/>
        <end position="50"/>
    </location>
</feature>
<feature type="compositionally biased region" description="Basic and acidic residues" evidence="1">
    <location>
        <begin position="51"/>
        <end position="70"/>
    </location>
</feature>
<feature type="region of interest" description="Disordered" evidence="1">
    <location>
        <begin position="1"/>
        <end position="91"/>
    </location>
</feature>